<evidence type="ECO:0000313" key="6">
    <source>
        <dbReference type="EMBL" id="GAA0536803.1"/>
    </source>
</evidence>
<keyword evidence="7" id="KW-0032">Aminotransferase</keyword>
<dbReference type="EMBL" id="BAAADQ010000003">
    <property type="protein sequence ID" value="GAA0536803.1"/>
    <property type="molecule type" value="Genomic_DNA"/>
</dbReference>
<organism evidence="6 8">
    <name type="scientific">Halorubrum ejinorense</name>
    <dbReference type="NCBI Taxonomy" id="425309"/>
    <lineage>
        <taxon>Archaea</taxon>
        <taxon>Methanobacteriati</taxon>
        <taxon>Methanobacteriota</taxon>
        <taxon>Stenosarchaea group</taxon>
        <taxon>Halobacteria</taxon>
        <taxon>Halobacteriales</taxon>
        <taxon>Haloferacaceae</taxon>
        <taxon>Halorubrum</taxon>
    </lineage>
</organism>
<reference evidence="7 9" key="3">
    <citation type="submission" date="2024-06" db="EMBL/GenBank/DDBJ databases">
        <title>Halorubrum miltondacostae sp. nov., a potential PHA producer isolated from an inland solar saltern in Rio Maior, Portugal.</title>
        <authorList>
            <person name="Albuquerque L."/>
            <person name="Viver T."/>
            <person name="Barroso C."/>
            <person name="Claudino R."/>
            <person name="Galvan M."/>
            <person name="Simoes G."/>
            <person name="Lobo Da Cunha A."/>
            <person name="Egas C."/>
        </authorList>
    </citation>
    <scope>NUCLEOTIDE SEQUENCE [LARGE SCALE GENOMIC DNA]</scope>
    <source>
        <strain evidence="7 9">DSM 18646</strain>
    </source>
</reference>
<comment type="similarity">
    <text evidence="2 4">Belongs to the class-IV pyridoxal-phosphate-dependent aminotransferase family.</text>
</comment>
<dbReference type="GO" id="GO:0016829">
    <property type="term" value="F:lyase activity"/>
    <property type="evidence" value="ECO:0007669"/>
    <property type="project" value="UniProtKB-KW"/>
</dbReference>
<evidence type="ECO:0000313" key="9">
    <source>
        <dbReference type="Proteomes" id="UP001567571"/>
    </source>
</evidence>
<dbReference type="PROSITE" id="PS00770">
    <property type="entry name" value="AA_TRANSFER_CLASS_4"/>
    <property type="match status" value="1"/>
</dbReference>
<keyword evidence="3" id="KW-0663">Pyridoxal phosphate</keyword>
<evidence type="ECO:0000256" key="3">
    <source>
        <dbReference type="ARBA" id="ARBA00022898"/>
    </source>
</evidence>
<dbReference type="SUPFAM" id="SSF56752">
    <property type="entry name" value="D-aminoacid aminotransferase-like PLP-dependent enzymes"/>
    <property type="match status" value="1"/>
</dbReference>
<feature type="region of interest" description="Disordered" evidence="5">
    <location>
        <begin position="132"/>
        <end position="155"/>
    </location>
</feature>
<name>A0AAV3SQ26_9EURY</name>
<dbReference type="EMBL" id="JBEDNW010000006">
    <property type="protein sequence ID" value="MEZ3168073.1"/>
    <property type="molecule type" value="Genomic_DNA"/>
</dbReference>
<dbReference type="RefSeq" id="WP_343777164.1">
    <property type="nucleotide sequence ID" value="NZ_BAAADQ010000003.1"/>
</dbReference>
<dbReference type="GO" id="GO:0046394">
    <property type="term" value="P:carboxylic acid biosynthetic process"/>
    <property type="evidence" value="ECO:0007669"/>
    <property type="project" value="UniProtKB-ARBA"/>
</dbReference>
<dbReference type="GO" id="GO:0008652">
    <property type="term" value="P:amino acid biosynthetic process"/>
    <property type="evidence" value="ECO:0007669"/>
    <property type="project" value="UniProtKB-ARBA"/>
</dbReference>
<evidence type="ECO:0000313" key="7">
    <source>
        <dbReference type="EMBL" id="MEZ3168073.1"/>
    </source>
</evidence>
<dbReference type="InterPro" id="IPR001544">
    <property type="entry name" value="Aminotrans_IV"/>
</dbReference>
<comment type="caution">
    <text evidence="6">The sequence shown here is derived from an EMBL/GenBank/DDBJ whole genome shotgun (WGS) entry which is preliminary data.</text>
</comment>
<accession>A0AAV3SQ26</accession>
<protein>
    <submittedName>
        <fullName evidence="6">Aminodeoxychorismate lyase</fullName>
    </submittedName>
    <submittedName>
        <fullName evidence="7">Aminotransferase class IV</fullName>
    </submittedName>
</protein>
<dbReference type="InterPro" id="IPR043131">
    <property type="entry name" value="BCAT-like_N"/>
</dbReference>
<comment type="cofactor">
    <cofactor evidence="1">
        <name>pyridoxal 5'-phosphate</name>
        <dbReference type="ChEBI" id="CHEBI:597326"/>
    </cofactor>
</comment>
<reference evidence="6" key="2">
    <citation type="submission" date="2023-12" db="EMBL/GenBank/DDBJ databases">
        <authorList>
            <person name="Sun Q."/>
            <person name="Inoue M."/>
        </authorList>
    </citation>
    <scope>NUCLEOTIDE SEQUENCE</scope>
    <source>
        <strain evidence="6">JCM 14265</strain>
    </source>
</reference>
<gene>
    <name evidence="7" type="ORF">ABNG02_12150</name>
    <name evidence="6" type="ORF">GCM10008994_09930</name>
</gene>
<evidence type="ECO:0000256" key="5">
    <source>
        <dbReference type="SAM" id="MobiDB-lite"/>
    </source>
</evidence>
<dbReference type="InterPro" id="IPR050571">
    <property type="entry name" value="Class-IV_PLP-Dep_Aminotrnsfr"/>
</dbReference>
<keyword evidence="6" id="KW-0456">Lyase</keyword>
<dbReference type="PANTHER" id="PTHR42743">
    <property type="entry name" value="AMINO-ACID AMINOTRANSFERASE"/>
    <property type="match status" value="1"/>
</dbReference>
<dbReference type="CDD" id="cd00449">
    <property type="entry name" value="PLPDE_IV"/>
    <property type="match status" value="1"/>
</dbReference>
<reference evidence="6" key="1">
    <citation type="journal article" date="2014" name="Int. J. Syst. Evol. Microbiol.">
        <title>Complete genome sequence of Corynebacterium casei LMG S-19264T (=DSM 44701T), isolated from a smear-ripened cheese.</title>
        <authorList>
            <consortium name="US DOE Joint Genome Institute (JGI-PGF)"/>
            <person name="Walter F."/>
            <person name="Albersmeier A."/>
            <person name="Kalinowski J."/>
            <person name="Ruckert C."/>
        </authorList>
    </citation>
    <scope>NUCLEOTIDE SEQUENCE</scope>
    <source>
        <strain evidence="6">JCM 14265</strain>
    </source>
</reference>
<evidence type="ECO:0000256" key="4">
    <source>
        <dbReference type="RuleBase" id="RU004106"/>
    </source>
</evidence>
<evidence type="ECO:0000313" key="8">
    <source>
        <dbReference type="Proteomes" id="UP001501425"/>
    </source>
</evidence>
<dbReference type="InterPro" id="IPR036038">
    <property type="entry name" value="Aminotransferase-like"/>
</dbReference>
<dbReference type="Proteomes" id="UP001567571">
    <property type="component" value="Unassembled WGS sequence"/>
</dbReference>
<dbReference type="FunFam" id="3.20.10.10:FF:000002">
    <property type="entry name" value="D-alanine aminotransferase"/>
    <property type="match status" value="1"/>
</dbReference>
<evidence type="ECO:0000256" key="2">
    <source>
        <dbReference type="ARBA" id="ARBA00009320"/>
    </source>
</evidence>
<dbReference type="Gene3D" id="3.20.10.10">
    <property type="entry name" value="D-amino Acid Aminotransferase, subunit A, domain 2"/>
    <property type="match status" value="1"/>
</dbReference>
<proteinExistence type="inferred from homology"/>
<dbReference type="Proteomes" id="UP001501425">
    <property type="component" value="Unassembled WGS sequence"/>
</dbReference>
<dbReference type="GO" id="GO:0008483">
    <property type="term" value="F:transaminase activity"/>
    <property type="evidence" value="ECO:0007669"/>
    <property type="project" value="UniProtKB-KW"/>
</dbReference>
<keyword evidence="7" id="KW-0808">Transferase</keyword>
<sequence length="311" mass="32702">MSDAAEGADASDADRVYHVDGDLVPAAEATVSVEDRGFAYGDAAFETMRAYGGDLFGWEAHADRLAGTCETLGLDHGIADAELKRRVDETLAANEFADAYVKLSVTRGVQPGTLDPAPEVDPTVVVIAKPLPRGGAGSDPVHDGPAAVQTTKTRKVPDRAVPAAAKTHNYLNGILARLELRVTGADEALMLDSDGHVAEGATSNIFFADGAALRTPSLDGPVLPGITRETVIDIAESEGIPVEEGTYAPDAVRDADEVFLTNSTWEVRPVATVDGIAVDGDGEAVAGPLTTLISRLFDRRIEEAHYDGERL</sequence>
<dbReference type="InterPro" id="IPR018300">
    <property type="entry name" value="Aminotrans_IV_CS"/>
</dbReference>
<dbReference type="AlphaFoldDB" id="A0AAV3SQ26"/>
<dbReference type="InterPro" id="IPR043132">
    <property type="entry name" value="BCAT-like_C"/>
</dbReference>
<dbReference type="Gene3D" id="3.30.470.10">
    <property type="match status" value="1"/>
</dbReference>
<dbReference type="Pfam" id="PF01063">
    <property type="entry name" value="Aminotran_4"/>
    <property type="match status" value="1"/>
</dbReference>
<evidence type="ECO:0000256" key="1">
    <source>
        <dbReference type="ARBA" id="ARBA00001933"/>
    </source>
</evidence>
<keyword evidence="9" id="KW-1185">Reference proteome</keyword>
<dbReference type="PANTHER" id="PTHR42743:SF11">
    <property type="entry name" value="AMINODEOXYCHORISMATE LYASE"/>
    <property type="match status" value="1"/>
</dbReference>